<keyword evidence="3" id="KW-1185">Reference proteome</keyword>
<evidence type="ECO:0000256" key="1">
    <source>
        <dbReference type="SAM" id="MobiDB-lite"/>
    </source>
</evidence>
<feature type="region of interest" description="Disordered" evidence="1">
    <location>
        <begin position="1"/>
        <end position="68"/>
    </location>
</feature>
<dbReference type="AlphaFoldDB" id="A0AAD7T3T6"/>
<reference evidence="2" key="1">
    <citation type="journal article" date="2023" name="Science">
        <title>Genome structures resolve the early diversification of teleost fishes.</title>
        <authorList>
            <person name="Parey E."/>
            <person name="Louis A."/>
            <person name="Montfort J."/>
            <person name="Bouchez O."/>
            <person name="Roques C."/>
            <person name="Iampietro C."/>
            <person name="Lluch J."/>
            <person name="Castinel A."/>
            <person name="Donnadieu C."/>
            <person name="Desvignes T."/>
            <person name="Floi Bucao C."/>
            <person name="Jouanno E."/>
            <person name="Wen M."/>
            <person name="Mejri S."/>
            <person name="Dirks R."/>
            <person name="Jansen H."/>
            <person name="Henkel C."/>
            <person name="Chen W.J."/>
            <person name="Zahm M."/>
            <person name="Cabau C."/>
            <person name="Klopp C."/>
            <person name="Thompson A.W."/>
            <person name="Robinson-Rechavi M."/>
            <person name="Braasch I."/>
            <person name="Lecointre G."/>
            <person name="Bobe J."/>
            <person name="Postlethwait J.H."/>
            <person name="Berthelot C."/>
            <person name="Roest Crollius H."/>
            <person name="Guiguen Y."/>
        </authorList>
    </citation>
    <scope>NUCLEOTIDE SEQUENCE</scope>
    <source>
        <strain evidence="2">NC1722</strain>
    </source>
</reference>
<dbReference type="EMBL" id="JAINUG010000014">
    <property type="protein sequence ID" value="KAJ8413798.1"/>
    <property type="molecule type" value="Genomic_DNA"/>
</dbReference>
<feature type="compositionally biased region" description="Polar residues" evidence="1">
    <location>
        <begin position="38"/>
        <end position="50"/>
    </location>
</feature>
<dbReference type="Proteomes" id="UP001221898">
    <property type="component" value="Unassembled WGS sequence"/>
</dbReference>
<proteinExistence type="predicted"/>
<evidence type="ECO:0000313" key="3">
    <source>
        <dbReference type="Proteomes" id="UP001221898"/>
    </source>
</evidence>
<gene>
    <name evidence="2" type="ORF">AAFF_G00063960</name>
</gene>
<protein>
    <submittedName>
        <fullName evidence="2">Uncharacterized protein</fullName>
    </submittedName>
</protein>
<comment type="caution">
    <text evidence="2">The sequence shown here is derived from an EMBL/GenBank/DDBJ whole genome shotgun (WGS) entry which is preliminary data.</text>
</comment>
<name>A0AAD7T3T6_9TELE</name>
<sequence length="133" mass="14406">MRTAVRGESANGPLPRRGPGSIPPPSCPGPDEDPLPSTLLQSPGTENQARAPSPRPGHQSPPARRARSLSRLLHARQISVSVTASIYGAFLSKASDELHNTAPGRQRRDRCLHRQPPAERFNVRTLRIAENAT</sequence>
<evidence type="ECO:0000313" key="2">
    <source>
        <dbReference type="EMBL" id="KAJ8413798.1"/>
    </source>
</evidence>
<accession>A0AAD7T3T6</accession>
<organism evidence="2 3">
    <name type="scientific">Aldrovandia affinis</name>
    <dbReference type="NCBI Taxonomy" id="143900"/>
    <lineage>
        <taxon>Eukaryota</taxon>
        <taxon>Metazoa</taxon>
        <taxon>Chordata</taxon>
        <taxon>Craniata</taxon>
        <taxon>Vertebrata</taxon>
        <taxon>Euteleostomi</taxon>
        <taxon>Actinopterygii</taxon>
        <taxon>Neopterygii</taxon>
        <taxon>Teleostei</taxon>
        <taxon>Notacanthiformes</taxon>
        <taxon>Halosauridae</taxon>
        <taxon>Aldrovandia</taxon>
    </lineage>
</organism>